<comment type="caution">
    <text evidence="1">The sequence shown here is derived from an EMBL/GenBank/DDBJ whole genome shotgun (WGS) entry which is preliminary data.</text>
</comment>
<dbReference type="AlphaFoldDB" id="A0A9Q0MVW9"/>
<organism evidence="1 2">
    <name type="scientific">Pseudolycoriella hygida</name>
    <dbReference type="NCBI Taxonomy" id="35572"/>
    <lineage>
        <taxon>Eukaryota</taxon>
        <taxon>Metazoa</taxon>
        <taxon>Ecdysozoa</taxon>
        <taxon>Arthropoda</taxon>
        <taxon>Hexapoda</taxon>
        <taxon>Insecta</taxon>
        <taxon>Pterygota</taxon>
        <taxon>Neoptera</taxon>
        <taxon>Endopterygota</taxon>
        <taxon>Diptera</taxon>
        <taxon>Nematocera</taxon>
        <taxon>Sciaroidea</taxon>
        <taxon>Sciaridae</taxon>
        <taxon>Pseudolycoriella</taxon>
    </lineage>
</organism>
<evidence type="ECO:0000313" key="2">
    <source>
        <dbReference type="Proteomes" id="UP001151699"/>
    </source>
</evidence>
<dbReference type="EMBL" id="WJQU01000003">
    <property type="protein sequence ID" value="KAJ6638886.1"/>
    <property type="molecule type" value="Genomic_DNA"/>
</dbReference>
<keyword evidence="2" id="KW-1185">Reference proteome</keyword>
<dbReference type="Proteomes" id="UP001151699">
    <property type="component" value="Chromosome X"/>
</dbReference>
<accession>A0A9Q0MVW9</accession>
<dbReference type="InterPro" id="IPR023346">
    <property type="entry name" value="Lysozyme-like_dom_sf"/>
</dbReference>
<proteinExistence type="predicted"/>
<reference evidence="1" key="1">
    <citation type="submission" date="2022-07" db="EMBL/GenBank/DDBJ databases">
        <authorList>
            <person name="Trinca V."/>
            <person name="Uliana J.V.C."/>
            <person name="Torres T.T."/>
            <person name="Ward R.J."/>
            <person name="Monesi N."/>
        </authorList>
    </citation>
    <scope>NUCLEOTIDE SEQUENCE</scope>
    <source>
        <strain evidence="1">HSMRA1968</strain>
        <tissue evidence="1">Whole embryos</tissue>
    </source>
</reference>
<sequence length="92" mass="9948">MASNEFYGNLAQRESGGNPKCVNSFGFMGLYQMGNAALQDVGYINSHGGWTGKDGAHLVGHQRLAEYVHTGGQVDACDEIGTRCSEYVRQFA</sequence>
<protein>
    <submittedName>
        <fullName evidence="1">Uncharacterized protein</fullName>
    </submittedName>
</protein>
<feature type="non-terminal residue" evidence="1">
    <location>
        <position position="1"/>
    </location>
</feature>
<dbReference type="OrthoDB" id="8247878at2759"/>
<dbReference type="SUPFAM" id="SSF53955">
    <property type="entry name" value="Lysozyme-like"/>
    <property type="match status" value="1"/>
</dbReference>
<evidence type="ECO:0000313" key="1">
    <source>
        <dbReference type="EMBL" id="KAJ6638886.1"/>
    </source>
</evidence>
<name>A0A9Q0MVW9_9DIPT</name>
<gene>
    <name evidence="1" type="ORF">Bhyg_11624</name>
</gene>